<dbReference type="SUPFAM" id="SSF56349">
    <property type="entry name" value="DNA breaking-rejoining enzymes"/>
    <property type="match status" value="1"/>
</dbReference>
<dbReference type="PROSITE" id="PS51898">
    <property type="entry name" value="TYR_RECOMBINASE"/>
    <property type="match status" value="1"/>
</dbReference>
<evidence type="ECO:0000256" key="1">
    <source>
        <dbReference type="ARBA" id="ARBA00023172"/>
    </source>
</evidence>
<dbReference type="EMBL" id="CAKMTQ010000012">
    <property type="protein sequence ID" value="CAH1526359.1"/>
    <property type="molecule type" value="Genomic_DNA"/>
</dbReference>
<dbReference type="Pfam" id="PF00589">
    <property type="entry name" value="Phage_integrase"/>
    <property type="match status" value="1"/>
</dbReference>
<proteinExistence type="predicted"/>
<dbReference type="InterPro" id="IPR013762">
    <property type="entry name" value="Integrase-like_cat_sf"/>
</dbReference>
<evidence type="ECO:0000313" key="4">
    <source>
        <dbReference type="Proteomes" id="UP001295420"/>
    </source>
</evidence>
<dbReference type="GO" id="GO:0003677">
    <property type="term" value="F:DNA binding"/>
    <property type="evidence" value="ECO:0007669"/>
    <property type="project" value="InterPro"/>
</dbReference>
<dbReference type="RefSeq" id="WP_409930830.1">
    <property type="nucleotide sequence ID" value="NZ_CAKMTQ010000012.1"/>
</dbReference>
<dbReference type="GO" id="GO:0015074">
    <property type="term" value="P:DNA integration"/>
    <property type="evidence" value="ECO:0007669"/>
    <property type="project" value="InterPro"/>
</dbReference>
<dbReference type="AlphaFoldDB" id="A0AAU9Q4R9"/>
<comment type="caution">
    <text evidence="3">The sequence shown here is derived from an EMBL/GenBank/DDBJ whole genome shotgun (WGS) entry which is preliminary data.</text>
</comment>
<dbReference type="InterPro" id="IPR011010">
    <property type="entry name" value="DNA_brk_join_enz"/>
</dbReference>
<dbReference type="Gene3D" id="1.10.443.10">
    <property type="entry name" value="Intergrase catalytic core"/>
    <property type="match status" value="1"/>
</dbReference>
<accession>A0AAU9Q4R9</accession>
<evidence type="ECO:0000259" key="2">
    <source>
        <dbReference type="PROSITE" id="PS51898"/>
    </source>
</evidence>
<keyword evidence="1" id="KW-0233">DNA recombination</keyword>
<name>A0AAU9Q4R9_9VIBR</name>
<organism evidence="3 4">
    <name type="scientific">Vibrio owensii</name>
    <dbReference type="NCBI Taxonomy" id="696485"/>
    <lineage>
        <taxon>Bacteria</taxon>
        <taxon>Pseudomonadati</taxon>
        <taxon>Pseudomonadota</taxon>
        <taxon>Gammaproteobacteria</taxon>
        <taxon>Vibrionales</taxon>
        <taxon>Vibrionaceae</taxon>
        <taxon>Vibrio</taxon>
    </lineage>
</organism>
<dbReference type="GO" id="GO:0006310">
    <property type="term" value="P:DNA recombination"/>
    <property type="evidence" value="ECO:0007669"/>
    <property type="project" value="UniProtKB-KW"/>
</dbReference>
<dbReference type="InterPro" id="IPR002104">
    <property type="entry name" value="Integrase_catalytic"/>
</dbReference>
<feature type="domain" description="Tyr recombinase" evidence="2">
    <location>
        <begin position="1"/>
        <end position="178"/>
    </location>
</feature>
<sequence length="181" mass="20660">MTVEAIKQKSDIEAISRKLLIVHSEQYSQIWNLGIQLALRISDLLSVKFTDVQNGRLVLRESKTGKTQNIALNSKAKSIIHEIKEQYPDGVYLFQSYHHNVKTVKPLSRIAVAKAFKATGDDLNLRLGTHSMRKTRGYHVYKQTNDIASVMKMLNHSSERETLRYIGITQDSMDEVSMIEL</sequence>
<evidence type="ECO:0000313" key="3">
    <source>
        <dbReference type="EMBL" id="CAH1526359.1"/>
    </source>
</evidence>
<gene>
    <name evidence="3" type="ORF">THF1D04_20309</name>
</gene>
<protein>
    <submittedName>
        <fullName evidence="3">Integrase</fullName>
    </submittedName>
</protein>
<dbReference type="Proteomes" id="UP001295420">
    <property type="component" value="Unassembled WGS sequence"/>
</dbReference>
<reference evidence="3" key="1">
    <citation type="submission" date="2022-01" db="EMBL/GenBank/DDBJ databases">
        <authorList>
            <person name="Lagorce A."/>
        </authorList>
    </citation>
    <scope>NUCLEOTIDE SEQUENCE</scope>
    <source>
        <strain evidence="3">Th15_F1_D04</strain>
    </source>
</reference>